<dbReference type="GO" id="GO:0003700">
    <property type="term" value="F:DNA-binding transcription factor activity"/>
    <property type="evidence" value="ECO:0007669"/>
    <property type="project" value="InterPro"/>
</dbReference>
<feature type="domain" description="HTH arsR-type" evidence="4">
    <location>
        <begin position="1"/>
        <end position="106"/>
    </location>
</feature>
<dbReference type="SUPFAM" id="SSF46785">
    <property type="entry name" value="Winged helix' DNA-binding domain"/>
    <property type="match status" value="1"/>
</dbReference>
<organism evidence="5 6">
    <name type="scientific">Limosilactobacillus oris DSM 4864</name>
    <dbReference type="NCBI Taxonomy" id="1423779"/>
    <lineage>
        <taxon>Bacteria</taxon>
        <taxon>Bacillati</taxon>
        <taxon>Bacillota</taxon>
        <taxon>Bacilli</taxon>
        <taxon>Lactobacillales</taxon>
        <taxon>Lactobacillaceae</taxon>
        <taxon>Limosilactobacillus</taxon>
    </lineage>
</organism>
<comment type="caution">
    <text evidence="5">The sequence shown here is derived from an EMBL/GenBank/DDBJ whole genome shotgun (WGS) entry which is preliminary data.</text>
</comment>
<proteinExistence type="predicted"/>
<accession>A0A0R1WG88</accession>
<gene>
    <name evidence="5" type="ORF">FC49_GL000052</name>
</gene>
<dbReference type="Proteomes" id="UP000050973">
    <property type="component" value="Unassembled WGS sequence"/>
</dbReference>
<dbReference type="PANTHER" id="PTHR33154">
    <property type="entry name" value="TRANSCRIPTIONAL REGULATOR, ARSR FAMILY"/>
    <property type="match status" value="1"/>
</dbReference>
<keyword evidence="1" id="KW-0805">Transcription regulation</keyword>
<sequence length="106" mass="12071">MKLNEKLFKALANKTRLEILQWLKDPENEIHVPTCIPISEEIKDYGGVCVSDLVNQSGLAQSTVSSYLNMLVEADLLIAVRHGKWTFYRRNEAAIQKLGELIKEEL</sequence>
<dbReference type="GO" id="GO:0003677">
    <property type="term" value="F:DNA binding"/>
    <property type="evidence" value="ECO:0007669"/>
    <property type="project" value="UniProtKB-KW"/>
</dbReference>
<dbReference type="PROSITE" id="PS50987">
    <property type="entry name" value="HTH_ARSR_2"/>
    <property type="match status" value="1"/>
</dbReference>
<evidence type="ECO:0000313" key="6">
    <source>
        <dbReference type="Proteomes" id="UP000050973"/>
    </source>
</evidence>
<dbReference type="Gene3D" id="1.10.10.10">
    <property type="entry name" value="Winged helix-like DNA-binding domain superfamily/Winged helix DNA-binding domain"/>
    <property type="match status" value="1"/>
</dbReference>
<dbReference type="InterPro" id="IPR051081">
    <property type="entry name" value="HTH_MetalResp_TranReg"/>
</dbReference>
<dbReference type="PANTHER" id="PTHR33154:SF33">
    <property type="entry name" value="TRANSCRIPTIONAL REPRESSOR SDPR"/>
    <property type="match status" value="1"/>
</dbReference>
<evidence type="ECO:0000256" key="3">
    <source>
        <dbReference type="ARBA" id="ARBA00023163"/>
    </source>
</evidence>
<dbReference type="RefSeq" id="WP_003713309.1">
    <property type="nucleotide sequence ID" value="NZ_AZGE01000001.1"/>
</dbReference>
<dbReference type="EMBL" id="AZGE01000001">
    <property type="protein sequence ID" value="KRM16896.1"/>
    <property type="molecule type" value="Genomic_DNA"/>
</dbReference>
<dbReference type="InterPro" id="IPR001845">
    <property type="entry name" value="HTH_ArsR_DNA-bd_dom"/>
</dbReference>
<reference evidence="5 6" key="1">
    <citation type="journal article" date="2015" name="Genome Announc.">
        <title>Expanding the biotechnology potential of lactobacilli through comparative genomics of 213 strains and associated genera.</title>
        <authorList>
            <person name="Sun Z."/>
            <person name="Harris H.M."/>
            <person name="McCann A."/>
            <person name="Guo C."/>
            <person name="Argimon S."/>
            <person name="Zhang W."/>
            <person name="Yang X."/>
            <person name="Jeffery I.B."/>
            <person name="Cooney J.C."/>
            <person name="Kagawa T.F."/>
            <person name="Liu W."/>
            <person name="Song Y."/>
            <person name="Salvetti E."/>
            <person name="Wrobel A."/>
            <person name="Rasinkangas P."/>
            <person name="Parkhill J."/>
            <person name="Rea M.C."/>
            <person name="O'Sullivan O."/>
            <person name="Ritari J."/>
            <person name="Douillard F.P."/>
            <person name="Paul Ross R."/>
            <person name="Yang R."/>
            <person name="Briner A.E."/>
            <person name="Felis G.E."/>
            <person name="de Vos W.M."/>
            <person name="Barrangou R."/>
            <person name="Klaenhammer T.R."/>
            <person name="Caufield P.W."/>
            <person name="Cui Y."/>
            <person name="Zhang H."/>
            <person name="O'Toole P.W."/>
        </authorList>
    </citation>
    <scope>NUCLEOTIDE SEQUENCE [LARGE SCALE GENOMIC DNA]</scope>
    <source>
        <strain evidence="5 6">DSM 4864</strain>
    </source>
</reference>
<evidence type="ECO:0000313" key="5">
    <source>
        <dbReference type="EMBL" id="KRM16896.1"/>
    </source>
</evidence>
<keyword evidence="2" id="KW-0238">DNA-binding</keyword>
<name>A0A0R1WG88_9LACO</name>
<dbReference type="SMART" id="SM00418">
    <property type="entry name" value="HTH_ARSR"/>
    <property type="match status" value="1"/>
</dbReference>
<dbReference type="GeneID" id="78173692"/>
<dbReference type="InterPro" id="IPR036390">
    <property type="entry name" value="WH_DNA-bd_sf"/>
</dbReference>
<protein>
    <submittedName>
        <fullName evidence="5">Transcriptional regulator, ArsR family</fullName>
    </submittedName>
</protein>
<dbReference type="CDD" id="cd00090">
    <property type="entry name" value="HTH_ARSR"/>
    <property type="match status" value="1"/>
</dbReference>
<dbReference type="PATRIC" id="fig|1423779.3.peg.53"/>
<dbReference type="InterPro" id="IPR036388">
    <property type="entry name" value="WH-like_DNA-bd_sf"/>
</dbReference>
<dbReference type="InterPro" id="IPR011991">
    <property type="entry name" value="ArsR-like_HTH"/>
</dbReference>
<evidence type="ECO:0000256" key="2">
    <source>
        <dbReference type="ARBA" id="ARBA00023125"/>
    </source>
</evidence>
<evidence type="ECO:0000259" key="4">
    <source>
        <dbReference type="PROSITE" id="PS50987"/>
    </source>
</evidence>
<dbReference type="Pfam" id="PF01022">
    <property type="entry name" value="HTH_5"/>
    <property type="match status" value="1"/>
</dbReference>
<keyword evidence="3" id="KW-0804">Transcription</keyword>
<evidence type="ECO:0000256" key="1">
    <source>
        <dbReference type="ARBA" id="ARBA00023015"/>
    </source>
</evidence>
<dbReference type="AlphaFoldDB" id="A0A0R1WG88"/>